<evidence type="ECO:0000313" key="4">
    <source>
        <dbReference type="EMBL" id="MFD1149294.1"/>
    </source>
</evidence>
<dbReference type="InterPro" id="IPR050708">
    <property type="entry name" value="T6SS_VgrG/RHS"/>
</dbReference>
<sequence>MVGRRAGRFRAPKFLLPLLGLFLTATLVVGVGGPTFPWSPWSGGDDDRSALAELLDRARDLAADQESGTAEGLPDTVEGRDGNQGMPVSEQSKYARPATQQLDDVVRNEAKVVDAPTNPTGFDADTSVEDPARRGPNERTFRNADGTHTTEFSNTPVNHRQPDGTWAPIDPTLVDDGAGWHNAADQVDVRFARSAAAGDLVRVRLDGDHELAYGLSGARDVAGQADGATVTYPGVADRTDLRIESVPGGAKETMVLHDRAAARSWSFPLRLKGLTARIVDGAVSLVDGSGAERMRIPTGYMVDSAPVTDTSGPATSHDVRYELADNGRTLRVVLDAAWLDDPKRVYPVLVDPSVFEGRGTQSMYIAGSTRVHNPSELRIGLDGGVSYTSYVAFPDVVSRLRNHKVFGAALQVVNFDSTTCQPRPLTVHPVAQDWSAGTTGPALGAPIAGASFSHGFIALGQTRSACPAAGELVDLGIGGQQLIQDWVKGGVNHGLALRAGDYRTNGGFKKFTGSNSANPPKLYVTHSPYDARYVIEQPIPNPPVTRVQNGVVKIKVTNTGASTWTAASYDLAYKLFDANTNHLLATVRSAGLPRDVPPGDTVTLDAVVEKRDQGVYVLDFSMRHNAVMFTDEQVAPARITLQIFNIPPVVSEQYPPAGHSVETLRPQLWAKGEDHENDPLHYRFEVCERDGQGNPVSCFDSGRQPNVYWTVPDGKLRWDRVYLWRTWLWDGQSESEGLPFSALLSSVPQPEVTSRLGNAPYTGNGLGFDPMVGNYTTAAVDATTATVGPELNVARTYNSLDPRRDLAFGTGWSSRYDMRIVADADGSGNVIVTYPDGQQIRFGRNPDGSYTAPPGRFATLTPIPEVEAGGWRLVDKDRTVYSFRADGKLKSIKDSAARQVELVYDVDSRLWKAVSHTSKRTLVFRWEGNHVVEVKTDPVDGAPLTWLYRYDADRLLEACNPDEQCTRYQYGDGSHYRSVVLDSRPDSYWRLGEAAGPDAGSQIGVKLGKDKATFVGTAPVNHGKPGALDGSDDRAVELSGSAHVRLPDQTLNKHRDLAVELWFRTSSAGPLVGYQDKPLTESPTAGAPLLYVGSDGKLRGQFHTGTVNPITSAVSVRDDKWHHVVLSGSLATQTLYLDGRKVGSLEGVIDHPRLEYVQVGAAHTTAAHPSIGTGRTTIAAQVDEVALYARPLGEVQVAAHHRAAVRGDQVTKVTMPSMRVAAEVAYDNVHDRMREYVDSDGGRWQLGVPTVGGSETNIIRSVRVVDPGGRPQYYDFDGLKGRILRQVTPLGTGPRPEDVVGRDCRTNEDGLVTCSGLVVSLGVRLFDYDQSGFQHTITDEDGNKATLVHDSRGNLTSKTTCRTPDNCQTTRYAYQPATADPTDPRTDKLVATRDARSSGPADNTYLTTSEHTPFGELAKETSPDGGSTFHTYTDGTSDAVGGGKEPAQLLKATTDPRGATVVNKYHANGDLAETLSPSGLRTVFTYDALGRRLTATEHSDAHPAGVRTTYRYDRLGRVVEVTYPAATNAVTGAARTERETTEYDADGNTTKAEVVDLADPGSPRTSTFEFDGYGRMVKAVGPEGNEASFGYDHFGNRTWAVDANGVKTVWTYTARNKVAQVRLVGWHGKAITPGATDIAPADPETPLPDLVLEANQYDHSGRLSVQVDAMGRRTAYSYYGDGLVREITAKADNRPETLPVVIQQNTYDAAGNLIRQVGAGGKVVAHEVDATGRVVATTQEPDTLRRRTDYRYDLSGNITQVVRTGSHSGTGTFGASFAEVVDFEYDVAGRQVKEALRGPTGPVVTRTSYDQRDLVTKVVAPLGNVTGGVAADHTTEYRYDERGRTTAVVLPPVRVEENGQAATVTRPTTTTGYNAFGEVTEVRNPAGGVMRMAYDKAGRTVRTESPAYQPPGASTPITAAVLAEYDRMGRVTKTTDPAGAVIRMYYDQRGRVVEKQDPNPRNPAEPGGSWRYGYTHANELLATTDPALGETRRTYDQFGRPVTQTEIELRPTPAAHETKFGYDDAGNLATITSPKGEVTRFAYDKLGQRTGVTDPAGVVSHFGYDSFGNQVYSKDAEGRARYVKLDQAGNQVAETDLGPAGQALRTVRHTYDIAGNRITSVDALGKTTRFGFDALGQLTQLVEPVTDTESITTTFGYDSSGRRTRFTDGRGNSTFYTYNALGKPESVVEPATDAHPSPADRTWTATYDGVGRPTVMTAPGGVTRTRAYDGLGRLVKETGAGATAATADRVVEYDAVGRTTKVSAPGGANSYEYNARGLLTSATGPSGDATFGYDEQGRLTTRTDAAGTTGFTYAAGRLTSVQDGVTGGSIGFGYTASGRLETMDYGAGRVRRLGYDDLGREVSDVTKNAAGAAVASIAYTYDPNNRLTKKVGAGTAGAGEQTYAYDQLGRTTSWTANGVTTEYGWDASGNRVRNGAKTATYDQRNRLLSDGDYTYTHTARGTVETRTSSGLQEKFDFDAFDRLITVGSTSYAYDGLDRPVSRGAQAFRYSGAGMDAVSDGTATYGRGASGELLSLAQGADKRLLLSDKHGDVIGGFDPSTALTSLPDSTAYDPWGNRTATSGAKRNVGFQGDWTDPDSGRVNMGARWYDPTTGTFSSRDSVTQGGPGSAGFNRYVYGVGSPLNGFDPDGHGWFSDAVSWVGDNLSTVGHTALDVAGLVPGLGEIADGINGVWYLAEGNYVDAGLSFAGMVPFAGWGATAAKWGNRGYDAMRGADNVPTPRTPDAPSGRTPDYSSPKNVRGPDGVPIKKGSGVPPSSKAVPDPRKLAAEAAARRAAAARAALQAAIARTSAAKAAVARAVKNNPMPTMQAALKPRIANAKNIVSAVPNAPARIVQATVTNVQDLNKVYETIKTAMLGVGKEVIKEAAQTQVAEVLSTSGIPYAENLMELGARKKKAPGAKGKQARAETAAGASCRVSFDPNSFSGDTPVLMADGSRKAIADVVVGDQVVATDPTTGETGARTVTDTRSHQAERLLYEITVETDGGSGQLTATDEHPFWVESLQKWVNAEDLEPGYTFETADHRPATVTTTRAFAPDREVHNLTVDGLHTYHVLAGAAAVLTHNEDDTCEDSDHLALGVSAGRSKGSDINVENFAKQVGARHLMNAPADEWQGEVLAAIENVKIGKAKISFMLDRLPGGNDGPAAALKRALADVRVPGEKKIGLDKSDSGSWTQWELARIGQAGIMDQVDFYRYNRKHGEWRRVR</sequence>
<dbReference type="Pfam" id="PF07591">
    <property type="entry name" value="PT-HINT"/>
    <property type="match status" value="1"/>
</dbReference>
<evidence type="ECO:0000256" key="2">
    <source>
        <dbReference type="SAM" id="MobiDB-lite"/>
    </source>
</evidence>
<keyword evidence="5" id="KW-1185">Reference proteome</keyword>
<dbReference type="InterPro" id="IPR006141">
    <property type="entry name" value="Intein_N"/>
</dbReference>
<gene>
    <name evidence="4" type="ORF">ACFQ3T_19345</name>
</gene>
<feature type="region of interest" description="Disordered" evidence="2">
    <location>
        <begin position="62"/>
        <end position="101"/>
    </location>
</feature>
<dbReference type="InterPro" id="IPR003587">
    <property type="entry name" value="Hint_dom_N"/>
</dbReference>
<proteinExistence type="predicted"/>
<dbReference type="Gene3D" id="2.60.40.10">
    <property type="entry name" value="Immunoglobulins"/>
    <property type="match status" value="1"/>
</dbReference>
<dbReference type="Gene3D" id="2.170.16.10">
    <property type="entry name" value="Hedgehog/Intein (Hint) domain"/>
    <property type="match status" value="1"/>
</dbReference>
<dbReference type="NCBIfam" id="NF033679">
    <property type="entry name" value="DNRLRE_dom"/>
    <property type="match status" value="1"/>
</dbReference>
<dbReference type="NCBIfam" id="TIGR01643">
    <property type="entry name" value="YD_repeat_2x"/>
    <property type="match status" value="5"/>
</dbReference>
<accession>A0ABW3QX79</accession>
<dbReference type="CDD" id="cd20745">
    <property type="entry name" value="FIX_RhsA_AHH_HNH-like"/>
    <property type="match status" value="1"/>
</dbReference>
<dbReference type="InterPro" id="IPR013783">
    <property type="entry name" value="Ig-like_fold"/>
</dbReference>
<dbReference type="InterPro" id="IPR056823">
    <property type="entry name" value="TEN-like_YD-shell"/>
</dbReference>
<feature type="domain" description="Hint" evidence="3">
    <location>
        <begin position="2939"/>
        <end position="3040"/>
    </location>
</feature>
<evidence type="ECO:0000259" key="3">
    <source>
        <dbReference type="SMART" id="SM00306"/>
    </source>
</evidence>
<feature type="compositionally biased region" description="Polar residues" evidence="2">
    <location>
        <begin position="146"/>
        <end position="158"/>
    </location>
</feature>
<organism evidence="4 5">
    <name type="scientific">Saccharothrix hoggarensis</name>
    <dbReference type="NCBI Taxonomy" id="913853"/>
    <lineage>
        <taxon>Bacteria</taxon>
        <taxon>Bacillati</taxon>
        <taxon>Actinomycetota</taxon>
        <taxon>Actinomycetes</taxon>
        <taxon>Pseudonocardiales</taxon>
        <taxon>Pseudonocardiaceae</taxon>
        <taxon>Saccharothrix</taxon>
    </lineage>
</organism>
<protein>
    <submittedName>
        <fullName evidence="4">Polymorphic toxin-type HINT domain-containing protein</fullName>
    </submittedName>
</protein>
<dbReference type="InterPro" id="IPR036844">
    <property type="entry name" value="Hint_dom_sf"/>
</dbReference>
<dbReference type="NCBIfam" id="TIGR03696">
    <property type="entry name" value="Rhs_assc_core"/>
    <property type="match status" value="1"/>
</dbReference>
<dbReference type="RefSeq" id="WP_380724704.1">
    <property type="nucleotide sequence ID" value="NZ_JBHTLK010000099.1"/>
</dbReference>
<dbReference type="InterPro" id="IPR031325">
    <property type="entry name" value="RHS_repeat"/>
</dbReference>
<dbReference type="SUPFAM" id="SSF49899">
    <property type="entry name" value="Concanavalin A-like lectins/glucanases"/>
    <property type="match status" value="1"/>
</dbReference>
<evidence type="ECO:0000256" key="1">
    <source>
        <dbReference type="ARBA" id="ARBA00022737"/>
    </source>
</evidence>
<comment type="caution">
    <text evidence="4">The sequence shown here is derived from an EMBL/GenBank/DDBJ whole genome shotgun (WGS) entry which is preliminary data.</text>
</comment>
<dbReference type="Proteomes" id="UP001597168">
    <property type="component" value="Unassembled WGS sequence"/>
</dbReference>
<evidence type="ECO:0000313" key="5">
    <source>
        <dbReference type="Proteomes" id="UP001597168"/>
    </source>
</evidence>
<dbReference type="Pfam" id="PF13385">
    <property type="entry name" value="Laminin_G_3"/>
    <property type="match status" value="1"/>
</dbReference>
<name>A0ABW3QX79_9PSEU</name>
<dbReference type="InterPro" id="IPR013320">
    <property type="entry name" value="ConA-like_dom_sf"/>
</dbReference>
<dbReference type="SUPFAM" id="SSF51294">
    <property type="entry name" value="Hedgehog/intein (Hint) domain"/>
    <property type="match status" value="1"/>
</dbReference>
<dbReference type="Pfam" id="PF25023">
    <property type="entry name" value="TEN_YD-shell"/>
    <property type="match status" value="2"/>
</dbReference>
<feature type="region of interest" description="Disordered" evidence="2">
    <location>
        <begin position="114"/>
        <end position="163"/>
    </location>
</feature>
<dbReference type="Pfam" id="PF20148">
    <property type="entry name" value="DUF6531"/>
    <property type="match status" value="1"/>
</dbReference>
<dbReference type="PROSITE" id="PS50817">
    <property type="entry name" value="INTEIN_N_TER"/>
    <property type="match status" value="1"/>
</dbReference>
<reference evidence="5" key="1">
    <citation type="journal article" date="2019" name="Int. J. Syst. Evol. Microbiol.">
        <title>The Global Catalogue of Microorganisms (GCM) 10K type strain sequencing project: providing services to taxonomists for standard genome sequencing and annotation.</title>
        <authorList>
            <consortium name="The Broad Institute Genomics Platform"/>
            <consortium name="The Broad Institute Genome Sequencing Center for Infectious Disease"/>
            <person name="Wu L."/>
            <person name="Ma J."/>
        </authorList>
    </citation>
    <scope>NUCLEOTIDE SEQUENCE [LARGE SCALE GENOMIC DNA]</scope>
    <source>
        <strain evidence="5">CCUG 60214</strain>
    </source>
</reference>
<dbReference type="Pfam" id="PF05593">
    <property type="entry name" value="RHS_repeat"/>
    <property type="match status" value="5"/>
</dbReference>
<dbReference type="Gene3D" id="2.60.120.200">
    <property type="match status" value="1"/>
</dbReference>
<dbReference type="PANTHER" id="PTHR32305">
    <property type="match status" value="1"/>
</dbReference>
<dbReference type="InterPro" id="IPR045351">
    <property type="entry name" value="DUF6531"/>
</dbReference>
<dbReference type="PANTHER" id="PTHR32305:SF15">
    <property type="entry name" value="PROTEIN RHSA-RELATED"/>
    <property type="match status" value="1"/>
</dbReference>
<dbReference type="EMBL" id="JBHTLK010000099">
    <property type="protein sequence ID" value="MFD1149294.1"/>
    <property type="molecule type" value="Genomic_DNA"/>
</dbReference>
<dbReference type="InterPro" id="IPR022385">
    <property type="entry name" value="Rhs_assc_core"/>
</dbReference>
<keyword evidence="1" id="KW-0677">Repeat</keyword>
<dbReference type="InterPro" id="IPR006530">
    <property type="entry name" value="YD"/>
</dbReference>
<dbReference type="CDD" id="cd00081">
    <property type="entry name" value="Hint"/>
    <property type="match status" value="1"/>
</dbReference>
<dbReference type="Gene3D" id="2.180.10.10">
    <property type="entry name" value="RHS repeat-associated core"/>
    <property type="match status" value="5"/>
</dbReference>
<feature type="compositionally biased region" description="Basic and acidic residues" evidence="2">
    <location>
        <begin position="130"/>
        <end position="142"/>
    </location>
</feature>
<dbReference type="SMART" id="SM00306">
    <property type="entry name" value="HintN"/>
    <property type="match status" value="1"/>
</dbReference>
<feature type="region of interest" description="Disordered" evidence="2">
    <location>
        <begin position="2731"/>
        <end position="2781"/>
    </location>
</feature>